<dbReference type="InterPro" id="IPR006935">
    <property type="entry name" value="Helicase/UvrB_N"/>
</dbReference>
<dbReference type="Pfam" id="PF16203">
    <property type="entry name" value="ERCC3_RAD25_C"/>
    <property type="match status" value="1"/>
</dbReference>
<dbReference type="Pfam" id="PF13625">
    <property type="entry name" value="Helicase_C_3"/>
    <property type="match status" value="1"/>
</dbReference>
<keyword evidence="4" id="KW-0347">Helicase</keyword>
<keyword evidence="3" id="KW-0378">Hydrolase</keyword>
<evidence type="ECO:0000256" key="1">
    <source>
        <dbReference type="ARBA" id="ARBA00006637"/>
    </source>
</evidence>
<evidence type="ECO:0000259" key="11">
    <source>
        <dbReference type="PROSITE" id="PS51194"/>
    </source>
</evidence>
<dbReference type="PANTHER" id="PTHR11274">
    <property type="entry name" value="RAD25/XP-B DNA REPAIR HELICASE"/>
    <property type="match status" value="1"/>
</dbReference>
<gene>
    <name evidence="12" type="ORF">PAECIP111893_02701</name>
</gene>
<dbReference type="PANTHER" id="PTHR11274:SF0">
    <property type="entry name" value="GENERAL TRANSCRIPTION AND DNA REPAIR FACTOR IIH HELICASE SUBUNIT XPB"/>
    <property type="match status" value="1"/>
</dbReference>
<dbReference type="Proteomes" id="UP000838686">
    <property type="component" value="Unassembled WGS sequence"/>
</dbReference>
<proteinExistence type="inferred from homology"/>
<organism evidence="12 13">
    <name type="scientific">Paenibacillus plantiphilus</name>
    <dbReference type="NCBI Taxonomy" id="2905650"/>
    <lineage>
        <taxon>Bacteria</taxon>
        <taxon>Bacillati</taxon>
        <taxon>Bacillota</taxon>
        <taxon>Bacilli</taxon>
        <taxon>Bacillales</taxon>
        <taxon>Paenibacillaceae</taxon>
        <taxon>Paenibacillus</taxon>
    </lineage>
</organism>
<dbReference type="SUPFAM" id="SSF52540">
    <property type="entry name" value="P-loop containing nucleoside triphosphate hydrolases"/>
    <property type="match status" value="2"/>
</dbReference>
<evidence type="ECO:0000256" key="6">
    <source>
        <dbReference type="ARBA" id="ARBA00023235"/>
    </source>
</evidence>
<dbReference type="InterPro" id="IPR050615">
    <property type="entry name" value="ATP-dep_DNA_Helicase"/>
</dbReference>
<dbReference type="InterPro" id="IPR032830">
    <property type="entry name" value="XPB/Ssl2_N"/>
</dbReference>
<dbReference type="SMART" id="SM00490">
    <property type="entry name" value="HELICc"/>
    <property type="match status" value="1"/>
</dbReference>
<protein>
    <recommendedName>
        <fullName evidence="8">DNA 3'-5' helicase</fullName>
        <ecNumber evidence="8">5.6.2.4</ecNumber>
    </recommendedName>
</protein>
<evidence type="ECO:0000256" key="8">
    <source>
        <dbReference type="ARBA" id="ARBA00034808"/>
    </source>
</evidence>
<keyword evidence="5" id="KW-0067">ATP-binding</keyword>
<evidence type="ECO:0000256" key="4">
    <source>
        <dbReference type="ARBA" id="ARBA00022806"/>
    </source>
</evidence>
<dbReference type="PROSITE" id="PS51192">
    <property type="entry name" value="HELICASE_ATP_BIND_1"/>
    <property type="match status" value="1"/>
</dbReference>
<dbReference type="RefSeq" id="WP_236343011.1">
    <property type="nucleotide sequence ID" value="NZ_CAKMMF010000013.1"/>
</dbReference>
<feature type="domain" description="Helicase ATP-binding" evidence="10">
    <location>
        <begin position="201"/>
        <end position="357"/>
    </location>
</feature>
<dbReference type="InterPro" id="IPR032438">
    <property type="entry name" value="ERCC3_RAD25_C"/>
</dbReference>
<keyword evidence="6" id="KW-0413">Isomerase</keyword>
<dbReference type="EC" id="5.6.2.4" evidence="8"/>
<evidence type="ECO:0000256" key="7">
    <source>
        <dbReference type="ARBA" id="ARBA00034617"/>
    </source>
</evidence>
<dbReference type="EMBL" id="CAKMMF010000013">
    <property type="protein sequence ID" value="CAH1207143.1"/>
    <property type="molecule type" value="Genomic_DNA"/>
</dbReference>
<keyword evidence="2" id="KW-0547">Nucleotide-binding</keyword>
<evidence type="ECO:0000259" key="10">
    <source>
        <dbReference type="PROSITE" id="PS51192"/>
    </source>
</evidence>
<dbReference type="InterPro" id="IPR014001">
    <property type="entry name" value="Helicase_ATP-bd"/>
</dbReference>
<evidence type="ECO:0000313" key="13">
    <source>
        <dbReference type="Proteomes" id="UP000838686"/>
    </source>
</evidence>
<dbReference type="PRINTS" id="PR00851">
    <property type="entry name" value="XRODRMPGMNTB"/>
</dbReference>
<sequence length="574" mass="64570">MNREDGPLMLQGDLTVLLDERHPKADAAREKLSQFADLIKRPGHIHTYRMTPLSLWNAAASQLSAADIIAWLKQYSRYELPLRSISQIRMLAERYGQLMLERSTDGGLLLHGNEVLLQMLSQQSSIRSYLSAGQREGQRAARADCRGLLKQELVRLGYPVVDGAGYRRGEELTVGLRCRIGSGSQFELRDYQEHAVNMFYRADRDDGGSGVLVLPCGAGKTVIGIAAIARLGCETLILTSNVTSVKQWKQELIDKTTLADHEIGEYAASCKQVCPVTIATYQILTYKHQRSDEYAHMKLFQERNWGLIIYDEVHLLPAPVFRMTADLQATRRLGLTATLIREDGREEDVFSLIGPKRFDMPWKTLESAGAIAAAECFEIRVPFAHGDRAAYDNAEARTKARLAGENKEKLETVKWLLSMHPGRQILIIGQYLQQLHAAAAALHAPLLTGELPHQEREKLYKRFKDGEIEVLVVSKVANFAVDLPDAAVAIQLSGSYGSRQEEAQRIGRILRPKRSDNRAWFYTLVTEGTKETEFARKRQLFMLEQGYPYDICCWQPSIGRTVKESPAQIEEAAQ</sequence>
<dbReference type="Pfam" id="PF04851">
    <property type="entry name" value="ResIII"/>
    <property type="match status" value="1"/>
</dbReference>
<comment type="caution">
    <text evidence="12">The sequence shown here is derived from an EMBL/GenBank/DDBJ whole genome shotgun (WGS) entry which is preliminary data.</text>
</comment>
<keyword evidence="13" id="KW-1185">Reference proteome</keyword>
<dbReference type="SMART" id="SM00487">
    <property type="entry name" value="DEXDc"/>
    <property type="match status" value="1"/>
</dbReference>
<comment type="similarity">
    <text evidence="1">Belongs to the helicase family. RAD25/XPB subfamily.</text>
</comment>
<dbReference type="Gene3D" id="3.40.50.300">
    <property type="entry name" value="P-loop containing nucleotide triphosphate hydrolases"/>
    <property type="match status" value="2"/>
</dbReference>
<evidence type="ECO:0000256" key="3">
    <source>
        <dbReference type="ARBA" id="ARBA00022801"/>
    </source>
</evidence>
<accession>A0ABN8GEK3</accession>
<comment type="catalytic activity">
    <reaction evidence="9">
        <text>ATP + H2O = ADP + phosphate + H(+)</text>
        <dbReference type="Rhea" id="RHEA:13065"/>
        <dbReference type="ChEBI" id="CHEBI:15377"/>
        <dbReference type="ChEBI" id="CHEBI:15378"/>
        <dbReference type="ChEBI" id="CHEBI:30616"/>
        <dbReference type="ChEBI" id="CHEBI:43474"/>
        <dbReference type="ChEBI" id="CHEBI:456216"/>
        <dbReference type="EC" id="5.6.2.4"/>
    </reaction>
</comment>
<reference evidence="12" key="1">
    <citation type="submission" date="2022-01" db="EMBL/GenBank/DDBJ databases">
        <authorList>
            <person name="Criscuolo A."/>
        </authorList>
    </citation>
    <scope>NUCLEOTIDE SEQUENCE</scope>
    <source>
        <strain evidence="12">CIP111893</strain>
    </source>
</reference>
<dbReference type="PROSITE" id="PS51194">
    <property type="entry name" value="HELICASE_CTER"/>
    <property type="match status" value="1"/>
</dbReference>
<comment type="catalytic activity">
    <reaction evidence="7">
        <text>Couples ATP hydrolysis with the unwinding of duplex DNA by translocating in the 3'-5' direction.</text>
        <dbReference type="EC" id="5.6.2.4"/>
    </reaction>
</comment>
<evidence type="ECO:0000256" key="5">
    <source>
        <dbReference type="ARBA" id="ARBA00022840"/>
    </source>
</evidence>
<evidence type="ECO:0000256" key="2">
    <source>
        <dbReference type="ARBA" id="ARBA00022741"/>
    </source>
</evidence>
<name>A0ABN8GEK3_9BACL</name>
<dbReference type="InterPro" id="IPR027417">
    <property type="entry name" value="P-loop_NTPase"/>
</dbReference>
<evidence type="ECO:0000313" key="12">
    <source>
        <dbReference type="EMBL" id="CAH1207143.1"/>
    </source>
</evidence>
<feature type="domain" description="Helicase C-terminal" evidence="11">
    <location>
        <begin position="405"/>
        <end position="559"/>
    </location>
</feature>
<evidence type="ECO:0000256" key="9">
    <source>
        <dbReference type="ARBA" id="ARBA00048988"/>
    </source>
</evidence>
<dbReference type="InterPro" id="IPR001650">
    <property type="entry name" value="Helicase_C-like"/>
</dbReference>
<dbReference type="NCBIfam" id="NF045503">
    <property type="entry name" value="repair_heli_XPB"/>
    <property type="match status" value="1"/>
</dbReference>